<evidence type="ECO:0000313" key="7">
    <source>
        <dbReference type="Proteomes" id="UP000545386"/>
    </source>
</evidence>
<dbReference type="RefSeq" id="WP_185779590.1">
    <property type="nucleotide sequence ID" value="NZ_JACJUU010000005.1"/>
</dbReference>
<dbReference type="InterPro" id="IPR004089">
    <property type="entry name" value="MCPsignal_dom"/>
</dbReference>
<dbReference type="PANTHER" id="PTHR43531">
    <property type="entry name" value="PROTEIN ICFG"/>
    <property type="match status" value="1"/>
</dbReference>
<evidence type="ECO:0000259" key="5">
    <source>
        <dbReference type="PROSITE" id="PS50111"/>
    </source>
</evidence>
<dbReference type="PROSITE" id="PS50111">
    <property type="entry name" value="CHEMOTAXIS_TRANSDUC_2"/>
    <property type="match status" value="1"/>
</dbReference>
<dbReference type="EMBL" id="JACJUU010000005">
    <property type="protein sequence ID" value="MBC2769872.1"/>
    <property type="molecule type" value="Genomic_DNA"/>
</dbReference>
<evidence type="ECO:0000256" key="1">
    <source>
        <dbReference type="ARBA" id="ARBA00029447"/>
    </source>
</evidence>
<dbReference type="InterPro" id="IPR004090">
    <property type="entry name" value="Chemotax_Me-accpt_rcpt"/>
</dbReference>
<feature type="region of interest" description="Disordered" evidence="3">
    <location>
        <begin position="477"/>
        <end position="500"/>
    </location>
</feature>
<keyword evidence="7" id="KW-1185">Reference proteome</keyword>
<name>A0A842HQB7_9BURK</name>
<evidence type="ECO:0000256" key="3">
    <source>
        <dbReference type="SAM" id="MobiDB-lite"/>
    </source>
</evidence>
<evidence type="ECO:0000256" key="2">
    <source>
        <dbReference type="PROSITE-ProRule" id="PRU00284"/>
    </source>
</evidence>
<comment type="caution">
    <text evidence="6">The sequence shown here is derived from an EMBL/GenBank/DDBJ whole genome shotgun (WGS) entry which is preliminary data.</text>
</comment>
<dbReference type="Gene3D" id="1.10.287.950">
    <property type="entry name" value="Methyl-accepting chemotaxis protein"/>
    <property type="match status" value="1"/>
</dbReference>
<dbReference type="GO" id="GO:0007165">
    <property type="term" value="P:signal transduction"/>
    <property type="evidence" value="ECO:0007669"/>
    <property type="project" value="UniProtKB-KW"/>
</dbReference>
<proteinExistence type="inferred from homology"/>
<dbReference type="GO" id="GO:0005886">
    <property type="term" value="C:plasma membrane"/>
    <property type="evidence" value="ECO:0007669"/>
    <property type="project" value="TreeGrafter"/>
</dbReference>
<dbReference type="Proteomes" id="UP000545386">
    <property type="component" value="Unassembled WGS sequence"/>
</dbReference>
<evidence type="ECO:0000256" key="4">
    <source>
        <dbReference type="SAM" id="Phobius"/>
    </source>
</evidence>
<feature type="compositionally biased region" description="Gly residues" evidence="3">
    <location>
        <begin position="491"/>
        <end position="500"/>
    </location>
</feature>
<reference evidence="6 7" key="1">
    <citation type="submission" date="2020-08" db="EMBL/GenBank/DDBJ databases">
        <title>Paraeoetvoesia sp. YC-7-48 draft genome sequence.</title>
        <authorList>
            <person name="Yao L."/>
        </authorList>
    </citation>
    <scope>NUCLEOTIDE SEQUENCE [LARGE SCALE GENOMIC DNA]</scope>
    <source>
        <strain evidence="7">YC-7-48</strain>
    </source>
</reference>
<dbReference type="SUPFAM" id="SSF58104">
    <property type="entry name" value="Methyl-accepting chemotaxis protein (MCP) signaling domain"/>
    <property type="match status" value="1"/>
</dbReference>
<keyword evidence="4" id="KW-1133">Transmembrane helix</keyword>
<feature type="transmembrane region" description="Helical" evidence="4">
    <location>
        <begin position="69"/>
        <end position="87"/>
    </location>
</feature>
<protein>
    <submittedName>
        <fullName evidence="6">Chemotaxis protein</fullName>
    </submittedName>
</protein>
<accession>A0A842HQB7</accession>
<dbReference type="GO" id="GO:0004888">
    <property type="term" value="F:transmembrane signaling receptor activity"/>
    <property type="evidence" value="ECO:0007669"/>
    <property type="project" value="InterPro"/>
</dbReference>
<feature type="transmembrane region" description="Helical" evidence="4">
    <location>
        <begin position="43"/>
        <end position="62"/>
    </location>
</feature>
<sequence length="500" mass="52778">MASSSDLLATQYRQADRIMLPVLWLLFVMALGLAPWYDTWGMAVGVGLPLAALPTAFIFLMPGSRLTRVVVAAAVMMFCALHIQQSLGVTELHFGIFVLLAILLCYRDWLVIVVAAAVIAVHHLSFNYFQELGFGAICFTEPGLGRVFAHAAYVVAESVALCIIAVWLRRDALQAAELRHMVNRLAQGGQGIDLTLPAETPQSPAAGALRAALSSVAGAVGQVRTGAVSIHGAVDAIAAGNRDVQAGAHLQAQAVEQAVATIQSIGDTVKHDRQQALEAEKKVDHVMALAEQGSDAMQASVKTMQGISQTSAKIADITSVIDSIAFQTNILALNAAVEAARAGPEGRGFAVVAGEVRSLAQRSADAAREIRGLIDASVNQVSEGTTRIERTGDVMNDLSEGIVNVAKTFKEIMDANEAQGQRILEVGQAIGQINNIVHENMALVGKTDTSVQRLAHESDTLAEVMALFTVDAHDGRYGGSSEHDTQPAALAGGGNRLALQ</sequence>
<organism evidence="6 7">
    <name type="scientific">Pusillimonas minor</name>
    <dbReference type="NCBI Taxonomy" id="2697024"/>
    <lineage>
        <taxon>Bacteria</taxon>
        <taxon>Pseudomonadati</taxon>
        <taxon>Pseudomonadota</taxon>
        <taxon>Betaproteobacteria</taxon>
        <taxon>Burkholderiales</taxon>
        <taxon>Alcaligenaceae</taxon>
        <taxon>Pusillimonas</taxon>
    </lineage>
</organism>
<gene>
    <name evidence="6" type="ORF">GTU67_08105</name>
</gene>
<keyword evidence="2" id="KW-0807">Transducer</keyword>
<feature type="transmembrane region" description="Helical" evidence="4">
    <location>
        <begin position="18"/>
        <end position="37"/>
    </location>
</feature>
<dbReference type="SMART" id="SM00283">
    <property type="entry name" value="MA"/>
    <property type="match status" value="1"/>
</dbReference>
<dbReference type="InterPro" id="IPR051310">
    <property type="entry name" value="MCP_chemotaxis"/>
</dbReference>
<dbReference type="Pfam" id="PF00015">
    <property type="entry name" value="MCPsignal"/>
    <property type="match status" value="1"/>
</dbReference>
<feature type="domain" description="Methyl-accepting transducer" evidence="5">
    <location>
        <begin position="226"/>
        <end position="455"/>
    </location>
</feature>
<feature type="transmembrane region" description="Helical" evidence="4">
    <location>
        <begin position="93"/>
        <end position="126"/>
    </location>
</feature>
<comment type="similarity">
    <text evidence="1">Belongs to the methyl-accepting chemotaxis (MCP) protein family.</text>
</comment>
<dbReference type="GO" id="GO:0006935">
    <property type="term" value="P:chemotaxis"/>
    <property type="evidence" value="ECO:0007669"/>
    <property type="project" value="InterPro"/>
</dbReference>
<dbReference type="PANTHER" id="PTHR43531:SF5">
    <property type="entry name" value="METHYL-ACCEPTING CHEMOTAXIS PROTEIN III"/>
    <property type="match status" value="1"/>
</dbReference>
<dbReference type="CDD" id="cd11386">
    <property type="entry name" value="MCP_signal"/>
    <property type="match status" value="1"/>
</dbReference>
<keyword evidence="4" id="KW-0472">Membrane</keyword>
<dbReference type="AlphaFoldDB" id="A0A842HQB7"/>
<keyword evidence="4" id="KW-0812">Transmembrane</keyword>
<dbReference type="PRINTS" id="PR00260">
    <property type="entry name" value="CHEMTRNSDUCR"/>
</dbReference>
<feature type="transmembrane region" description="Helical" evidence="4">
    <location>
        <begin position="147"/>
        <end position="168"/>
    </location>
</feature>
<evidence type="ECO:0000313" key="6">
    <source>
        <dbReference type="EMBL" id="MBC2769872.1"/>
    </source>
</evidence>